<evidence type="ECO:0000256" key="7">
    <source>
        <dbReference type="SAM" id="MobiDB-lite"/>
    </source>
</evidence>
<feature type="compositionally biased region" description="Basic and acidic residues" evidence="7">
    <location>
        <begin position="271"/>
        <end position="281"/>
    </location>
</feature>
<evidence type="ECO:0000256" key="2">
    <source>
        <dbReference type="ARBA" id="ARBA00006357"/>
    </source>
</evidence>
<dbReference type="STRING" id="1157962.A0A250XH78"/>
<evidence type="ECO:0000256" key="4">
    <source>
        <dbReference type="ARBA" id="ARBA00022801"/>
    </source>
</evidence>
<evidence type="ECO:0000256" key="5">
    <source>
        <dbReference type="ARBA" id="ARBA00022839"/>
    </source>
</evidence>
<feature type="compositionally biased region" description="Pro residues" evidence="7">
    <location>
        <begin position="238"/>
        <end position="247"/>
    </location>
</feature>
<sequence length="757" mass="82374">MIHKTSLEEVEEGELECSVDTSIREGRGDAALQKDSKDLSVLPVAKGKASKSAQKAVSSGYVDVYGDAAKAGIEIKTDRPIRLVDIQGLVLWTLADVINPKWVFLKNKPLIKQVVLVLAHGMSSALFLQKKALLPNLSSFAAPAVVLGLSAHTKAGQTTSALLNTNGAHSSKKRPRSAAGGGSASTSKPPFPPSHYVLTLDQMLTLSYPLPSIDAVTGLMTAPEGYLASKEHGMKQISPPPPPPPPSASEASHSHSVDALKHGDISAHDPARQLSRQREPYDASGVRLEAHPEGSKKSKKKQKMESQHSTMVADKGDSRHGLAKEAIEASHGICGEHNSTQRFLPEQAMYNFGAERLVAMDCEMCITDQGFELTRITLVDVEGRVLMDQLVLPRNIITDYNTRYSGITEEMLRDCKTRLEHVQERFFQHVSSETLLVGHSLENDLRALKVVHSRVLDTAVLYPHPKGLPFRSSLRVLAQRFLKRRIQDGSHDSIIDARTALDLALLKIKHGPSYGTPEHEGSHVVKLVDVMSDHGRRCCLVDRKEALTRYATGSSSAIPVYSDADAAQQLSKEAGRNTYAFLWSQFMDLNSFQIRRANTLQDEYLKAHRDLSAEGACDASTPCNSAANPNPGVTGVTAQSNPQKACPSSSAPAMLQQQQPAGGASSIEDLSDGAQDLLLQRLDDHIGAVYQSMPANTLLVVATGQGDTADCRRMQELKFKRQGRVDGLPAWTLADEEAYAERLNREMQGLCFCSVKP</sequence>
<dbReference type="PANTHER" id="PTHR12801">
    <property type="entry name" value="RNA EXONUCLEASE REXO1 / RECO3 FAMILY MEMBER-RELATED"/>
    <property type="match status" value="1"/>
</dbReference>
<gene>
    <name evidence="9" type="ORF">CEUSTIGMA_g9862.t1</name>
</gene>
<keyword evidence="3" id="KW-0540">Nuclease</keyword>
<accession>A0A250XH78</accession>
<feature type="region of interest" description="Disordered" evidence="7">
    <location>
        <begin position="271"/>
        <end position="319"/>
    </location>
</feature>
<dbReference type="Gene3D" id="3.30.420.10">
    <property type="entry name" value="Ribonuclease H-like superfamily/Ribonuclease H"/>
    <property type="match status" value="1"/>
</dbReference>
<feature type="region of interest" description="Disordered" evidence="7">
    <location>
        <begin position="632"/>
        <end position="669"/>
    </location>
</feature>
<dbReference type="Pfam" id="PF00929">
    <property type="entry name" value="RNase_T"/>
    <property type="match status" value="1"/>
</dbReference>
<keyword evidence="5" id="KW-0269">Exonuclease</keyword>
<dbReference type="FunFam" id="3.30.420.10:FF:000031">
    <property type="entry name" value="RNA exonuclease 1"/>
    <property type="match status" value="1"/>
</dbReference>
<evidence type="ECO:0000313" key="10">
    <source>
        <dbReference type="Proteomes" id="UP000232323"/>
    </source>
</evidence>
<dbReference type="SMART" id="SM00479">
    <property type="entry name" value="EXOIII"/>
    <property type="match status" value="1"/>
</dbReference>
<evidence type="ECO:0000256" key="1">
    <source>
        <dbReference type="ARBA" id="ARBA00004123"/>
    </source>
</evidence>
<keyword evidence="6" id="KW-0539">Nucleus</keyword>
<keyword evidence="4" id="KW-0378">Hydrolase</keyword>
<dbReference type="EMBL" id="BEGY01000080">
    <property type="protein sequence ID" value="GAX82434.1"/>
    <property type="molecule type" value="Genomic_DNA"/>
</dbReference>
<dbReference type="CDD" id="cd06145">
    <property type="entry name" value="REX1_like"/>
    <property type="match status" value="1"/>
</dbReference>
<organism evidence="9 10">
    <name type="scientific">Chlamydomonas eustigma</name>
    <dbReference type="NCBI Taxonomy" id="1157962"/>
    <lineage>
        <taxon>Eukaryota</taxon>
        <taxon>Viridiplantae</taxon>
        <taxon>Chlorophyta</taxon>
        <taxon>core chlorophytes</taxon>
        <taxon>Chlorophyceae</taxon>
        <taxon>CS clade</taxon>
        <taxon>Chlamydomonadales</taxon>
        <taxon>Chlamydomonadaceae</taxon>
        <taxon>Chlamydomonas</taxon>
    </lineage>
</organism>
<evidence type="ECO:0000259" key="8">
    <source>
        <dbReference type="SMART" id="SM00479"/>
    </source>
</evidence>
<reference evidence="9 10" key="1">
    <citation type="submission" date="2017-08" db="EMBL/GenBank/DDBJ databases">
        <title>Acidophilic green algal genome provides insights into adaptation to an acidic environment.</title>
        <authorList>
            <person name="Hirooka S."/>
            <person name="Hirose Y."/>
            <person name="Kanesaki Y."/>
            <person name="Higuchi S."/>
            <person name="Fujiwara T."/>
            <person name="Onuma R."/>
            <person name="Era A."/>
            <person name="Ohbayashi R."/>
            <person name="Uzuka A."/>
            <person name="Nozaki H."/>
            <person name="Yoshikawa H."/>
            <person name="Miyagishima S.Y."/>
        </authorList>
    </citation>
    <scope>NUCLEOTIDE SEQUENCE [LARGE SCALE GENOMIC DNA]</scope>
    <source>
        <strain evidence="9 10">NIES-2499</strain>
    </source>
</reference>
<comment type="caution">
    <text evidence="9">The sequence shown here is derived from an EMBL/GenBank/DDBJ whole genome shotgun (WGS) entry which is preliminary data.</text>
</comment>
<feature type="region of interest" description="Disordered" evidence="7">
    <location>
        <begin position="163"/>
        <end position="192"/>
    </location>
</feature>
<feature type="compositionally biased region" description="Polar residues" evidence="7">
    <location>
        <begin position="636"/>
        <end position="660"/>
    </location>
</feature>
<dbReference type="InterPro" id="IPR034922">
    <property type="entry name" value="REX1-like_exo"/>
</dbReference>
<dbReference type="InterPro" id="IPR047021">
    <property type="entry name" value="REXO1/3/4-like"/>
</dbReference>
<dbReference type="GO" id="GO:0005634">
    <property type="term" value="C:nucleus"/>
    <property type="evidence" value="ECO:0007669"/>
    <property type="project" value="UniProtKB-SubCell"/>
</dbReference>
<dbReference type="GO" id="GO:0003676">
    <property type="term" value="F:nucleic acid binding"/>
    <property type="evidence" value="ECO:0007669"/>
    <property type="project" value="InterPro"/>
</dbReference>
<dbReference type="InterPro" id="IPR012337">
    <property type="entry name" value="RNaseH-like_sf"/>
</dbReference>
<dbReference type="AlphaFoldDB" id="A0A250XH78"/>
<evidence type="ECO:0000256" key="3">
    <source>
        <dbReference type="ARBA" id="ARBA00022722"/>
    </source>
</evidence>
<dbReference type="GO" id="GO:0010629">
    <property type="term" value="P:negative regulation of gene expression"/>
    <property type="evidence" value="ECO:0007669"/>
    <property type="project" value="UniProtKB-ARBA"/>
</dbReference>
<evidence type="ECO:0000256" key="6">
    <source>
        <dbReference type="ARBA" id="ARBA00023242"/>
    </source>
</evidence>
<keyword evidence="10" id="KW-1185">Reference proteome</keyword>
<feature type="region of interest" description="Disordered" evidence="7">
    <location>
        <begin position="232"/>
        <end position="257"/>
    </location>
</feature>
<dbReference type="Proteomes" id="UP000232323">
    <property type="component" value="Unassembled WGS sequence"/>
</dbReference>
<dbReference type="OrthoDB" id="206335at2759"/>
<feature type="domain" description="Exonuclease" evidence="8">
    <location>
        <begin position="356"/>
        <end position="513"/>
    </location>
</feature>
<dbReference type="InterPro" id="IPR013520">
    <property type="entry name" value="Ribonucl_H"/>
</dbReference>
<dbReference type="PANTHER" id="PTHR12801:SF157">
    <property type="entry name" value="SMALL RNA DEGRADING NUCLEASE 5"/>
    <property type="match status" value="1"/>
</dbReference>
<proteinExistence type="inferred from homology"/>
<protein>
    <recommendedName>
        <fullName evidence="8">Exonuclease domain-containing protein</fullName>
    </recommendedName>
</protein>
<comment type="subcellular location">
    <subcellularLocation>
        <location evidence="1">Nucleus</location>
    </subcellularLocation>
</comment>
<name>A0A250XH78_9CHLO</name>
<dbReference type="InterPro" id="IPR036397">
    <property type="entry name" value="RNaseH_sf"/>
</dbReference>
<comment type="similarity">
    <text evidence="2">Belongs to the REXO1/REXO3 family.</text>
</comment>
<evidence type="ECO:0000313" key="9">
    <source>
        <dbReference type="EMBL" id="GAX82434.1"/>
    </source>
</evidence>
<dbReference type="GO" id="GO:0004527">
    <property type="term" value="F:exonuclease activity"/>
    <property type="evidence" value="ECO:0007669"/>
    <property type="project" value="UniProtKB-KW"/>
</dbReference>
<dbReference type="SUPFAM" id="SSF53098">
    <property type="entry name" value="Ribonuclease H-like"/>
    <property type="match status" value="1"/>
</dbReference>